<keyword evidence="3" id="KW-1185">Reference proteome</keyword>
<evidence type="ECO:0000313" key="3">
    <source>
        <dbReference type="Proteomes" id="UP000561438"/>
    </source>
</evidence>
<evidence type="ECO:0000313" key="2">
    <source>
        <dbReference type="EMBL" id="NVD45585.1"/>
    </source>
</evidence>
<dbReference type="AlphaFoldDB" id="A0A850H8J4"/>
<comment type="caution">
    <text evidence="2">The sequence shown here is derived from an EMBL/GenBank/DDBJ whole genome shotgun (WGS) entry which is preliminary data.</text>
</comment>
<dbReference type="GO" id="GO:0016787">
    <property type="term" value="F:hydrolase activity"/>
    <property type="evidence" value="ECO:0007669"/>
    <property type="project" value="UniProtKB-KW"/>
</dbReference>
<dbReference type="InterPro" id="IPR016516">
    <property type="entry name" value="UCP07580"/>
</dbReference>
<name>A0A850H8J4_9SPHN</name>
<protein>
    <submittedName>
        <fullName evidence="2">Metal-dependent hydrolase</fullName>
    </submittedName>
</protein>
<reference evidence="2 3" key="1">
    <citation type="submission" date="2020-06" db="EMBL/GenBank/DDBJ databases">
        <title>Altererythrobacter sp. HHU K3-1.</title>
        <authorList>
            <person name="Zhang D."/>
            <person name="Xue H."/>
        </authorList>
    </citation>
    <scope>NUCLEOTIDE SEQUENCE [LARGE SCALE GENOMIC DNA]</scope>
    <source>
        <strain evidence="2 3">HHU K3-1</strain>
    </source>
</reference>
<dbReference type="PANTHER" id="PTHR39456">
    <property type="entry name" value="METAL-DEPENDENT HYDROLASE"/>
    <property type="match status" value="1"/>
</dbReference>
<dbReference type="PANTHER" id="PTHR39456:SF1">
    <property type="entry name" value="METAL-DEPENDENT HYDROLASE"/>
    <property type="match status" value="1"/>
</dbReference>
<accession>A0A850H8J4</accession>
<dbReference type="PIRSF" id="PIRSF007580">
    <property type="entry name" value="UCP07580"/>
    <property type="match status" value="1"/>
</dbReference>
<dbReference type="Proteomes" id="UP000561438">
    <property type="component" value="Unassembled WGS sequence"/>
</dbReference>
<gene>
    <name evidence="2" type="ORF">HUV48_11260</name>
</gene>
<proteinExistence type="predicted"/>
<keyword evidence="2" id="KW-0378">Hydrolase</keyword>
<feature type="region of interest" description="Disordered" evidence="1">
    <location>
        <begin position="1"/>
        <end position="25"/>
    </location>
</feature>
<sequence>MNAPINQDTLSVNPRSGKMSPHTPDDLTITIRDERFNRDSQPERWWAGEPFGTAWHNALSATFPRGEAFFIEAVKAHREGAPPKLAEEIRAFVKQEINHTREHIAFNRLAEERGYDIKAIDKRTEQLLALTKNRPPIANLAVTMALEHYTAMMAHEFLANPQHFADSDPEVRDMWRWHAVEEIEHKGVAYDTWLHATKNWSAWRRWRVRSLVMLMVTMRFFKNRWIDAMMLLRQDGITGWRARWGMFKYLTVSPGVVRRIFPAWLAYFKPGFHPWDHDDRKLIAKYESDFPDAVMPAE</sequence>
<dbReference type="Pfam" id="PF10118">
    <property type="entry name" value="Metal_hydrol"/>
    <property type="match status" value="1"/>
</dbReference>
<organism evidence="2 3">
    <name type="scientific">Qipengyuania atrilutea</name>
    <dbReference type="NCBI Taxonomy" id="2744473"/>
    <lineage>
        <taxon>Bacteria</taxon>
        <taxon>Pseudomonadati</taxon>
        <taxon>Pseudomonadota</taxon>
        <taxon>Alphaproteobacteria</taxon>
        <taxon>Sphingomonadales</taxon>
        <taxon>Erythrobacteraceae</taxon>
        <taxon>Qipengyuania</taxon>
    </lineage>
</organism>
<evidence type="ECO:0000256" key="1">
    <source>
        <dbReference type="SAM" id="MobiDB-lite"/>
    </source>
</evidence>
<dbReference type="EMBL" id="JABWGV010000004">
    <property type="protein sequence ID" value="NVD45585.1"/>
    <property type="molecule type" value="Genomic_DNA"/>
</dbReference>
<feature type="compositionally biased region" description="Polar residues" evidence="1">
    <location>
        <begin position="1"/>
        <end position="14"/>
    </location>
</feature>